<name>A0AAX6N066_9PEZI</name>
<organism evidence="2 3">
    <name type="scientific">Daldinia eschscholtzii</name>
    <dbReference type="NCBI Taxonomy" id="292717"/>
    <lineage>
        <taxon>Eukaryota</taxon>
        <taxon>Fungi</taxon>
        <taxon>Dikarya</taxon>
        <taxon>Ascomycota</taxon>
        <taxon>Pezizomycotina</taxon>
        <taxon>Sordariomycetes</taxon>
        <taxon>Xylariomycetidae</taxon>
        <taxon>Xylariales</taxon>
        <taxon>Hypoxylaceae</taxon>
        <taxon>Daldinia</taxon>
    </lineage>
</organism>
<sequence>MTQAGPTRQLFELCVEAISTIQNECSLILSAVDLPEHSSRVGLGECGPALVDLLSRQATRIGIYYQQLKPAEISTAPSPPAEQKLSLERLSDLVSISYSKFYAFLFKDLPTCWRQLYTDASILKFCLILLWTPCIYDHTVERDGVSREQVDRAGRQITQLVKLLDFTLILAGAAGEQRGRKWVNKALQLLQAVWNDLGIDTGVPKELDTMFSTIEPFTPPVKHPIQRVDSLSMEAFQAYMDNPRDSKLGPEPLIIRGAIDEWPALTKNPWNKPSYLLSQTFGGRRLVPVEIGRSYVDEGWGQKLITFGEFLRECIDPSLPTTQDNSISDTISTSLQAKPIAYLAQHPLFTQLPVLRNDILVPDYCYTAPPPHPTDSSIDQPELDEPLLNAWFGPPGTITPLHTDPYHNVLTQVVGRKYLRLYSPLNTEAMRARGKENGVEMGNTSLMDVGVVEGWDSIPDNEESRFSEDNLADFKEIPFLDCILEPGDALYIPIGWWHYVRGLSVSFSVSFWWN</sequence>
<dbReference type="PANTHER" id="PTHR12461:SF101">
    <property type="entry name" value="TRNA WYBUTOSINE-SYNTHESIZING PROTEIN 4"/>
    <property type="match status" value="1"/>
</dbReference>
<dbReference type="SUPFAM" id="SSF51197">
    <property type="entry name" value="Clavaminate synthase-like"/>
    <property type="match status" value="1"/>
</dbReference>
<dbReference type="FunFam" id="2.60.120.650:FF:000046">
    <property type="entry name" value="JmjC domain-containing protein D"/>
    <property type="match status" value="1"/>
</dbReference>
<dbReference type="Pfam" id="PF13621">
    <property type="entry name" value="Cupin_8"/>
    <property type="match status" value="1"/>
</dbReference>
<dbReference type="Proteomes" id="UP001369815">
    <property type="component" value="Unassembled WGS sequence"/>
</dbReference>
<dbReference type="AlphaFoldDB" id="A0AAX6N066"/>
<evidence type="ECO:0000313" key="2">
    <source>
        <dbReference type="EMBL" id="KAK6957841.1"/>
    </source>
</evidence>
<reference evidence="2 3" key="1">
    <citation type="journal article" date="2024" name="Front Chem Biol">
        <title>Unveiling the potential of Daldinia eschscholtzii MFLUCC 19-0629 through bioactivity and bioinformatics studies for enhanced sustainable agriculture production.</title>
        <authorList>
            <person name="Brooks S."/>
            <person name="Weaver J.A."/>
            <person name="Klomchit A."/>
            <person name="Alharthi S.A."/>
            <person name="Onlamun T."/>
            <person name="Nurani R."/>
            <person name="Vong T.K."/>
            <person name="Alberti F."/>
            <person name="Greco C."/>
        </authorList>
    </citation>
    <scope>NUCLEOTIDE SEQUENCE [LARGE SCALE GENOMIC DNA]</scope>
    <source>
        <strain evidence="2">MFLUCC 19-0629</strain>
    </source>
</reference>
<proteinExistence type="predicted"/>
<evidence type="ECO:0000259" key="1">
    <source>
        <dbReference type="PROSITE" id="PS51184"/>
    </source>
</evidence>
<gene>
    <name evidence="2" type="ORF">Daesc_000630</name>
</gene>
<dbReference type="EMBL" id="JBANMG010000001">
    <property type="protein sequence ID" value="KAK6957841.1"/>
    <property type="molecule type" value="Genomic_DNA"/>
</dbReference>
<dbReference type="PROSITE" id="PS51184">
    <property type="entry name" value="JMJC"/>
    <property type="match status" value="1"/>
</dbReference>
<feature type="domain" description="JmjC" evidence="1">
    <location>
        <begin position="357"/>
        <end position="514"/>
    </location>
</feature>
<dbReference type="PANTHER" id="PTHR12461">
    <property type="entry name" value="HYPOXIA-INDUCIBLE FACTOR 1 ALPHA INHIBITOR-RELATED"/>
    <property type="match status" value="1"/>
</dbReference>
<dbReference type="InterPro" id="IPR041667">
    <property type="entry name" value="Cupin_8"/>
</dbReference>
<dbReference type="InterPro" id="IPR003347">
    <property type="entry name" value="JmjC_dom"/>
</dbReference>
<dbReference type="SMART" id="SM00558">
    <property type="entry name" value="JmjC"/>
    <property type="match status" value="1"/>
</dbReference>
<comment type="caution">
    <text evidence="2">The sequence shown here is derived from an EMBL/GenBank/DDBJ whole genome shotgun (WGS) entry which is preliminary data.</text>
</comment>
<dbReference type="Gene3D" id="2.60.120.650">
    <property type="entry name" value="Cupin"/>
    <property type="match status" value="1"/>
</dbReference>
<keyword evidence="3" id="KW-1185">Reference proteome</keyword>
<evidence type="ECO:0000313" key="3">
    <source>
        <dbReference type="Proteomes" id="UP001369815"/>
    </source>
</evidence>
<protein>
    <recommendedName>
        <fullName evidence="1">JmjC domain-containing protein</fullName>
    </recommendedName>
</protein>
<accession>A0AAX6N066</accession>